<dbReference type="PANTHER" id="PTHR47245">
    <property type="entry name" value="PEPTIDYLPROLYL ISOMERASE"/>
    <property type="match status" value="1"/>
</dbReference>
<dbReference type="InterPro" id="IPR000297">
    <property type="entry name" value="PPIase_PpiC"/>
</dbReference>
<dbReference type="SUPFAM" id="SSF109998">
    <property type="entry name" value="Triger factor/SurA peptide-binding domain-like"/>
    <property type="match status" value="1"/>
</dbReference>
<dbReference type="Gene3D" id="3.10.50.40">
    <property type="match status" value="1"/>
</dbReference>
<dbReference type="Proteomes" id="UP000028542">
    <property type="component" value="Unassembled WGS sequence"/>
</dbReference>
<sequence length="248" mass="28482">MENKILASVNGKNITQQDVDMAMARFPQQNQEHFASEIGKEQLLEQLISFELLHKFAIDEQLEETEEFKSQLELLKKDLLIQAAVKKVLDVVTISDEEVKKYFEDNKEMFKGEASVRAKHILIDNEDKAKEIKEKINNGLSFEEAAREFSTCPSNSQGGDLGTFTRGKMVPEFENAAFELEVGQISEPVKTQFGYHLIKVDEKSPEVMKSFDEVKDSLKLNLLGQKQNMEYIKLINDLKQEQKVEIYK</sequence>
<gene>
    <name evidence="3" type="ORF">IO99_18665</name>
</gene>
<organism evidence="3 4">
    <name type="scientific">Clostridium sulfidigenes</name>
    <dbReference type="NCBI Taxonomy" id="318464"/>
    <lineage>
        <taxon>Bacteria</taxon>
        <taxon>Bacillati</taxon>
        <taxon>Bacillota</taxon>
        <taxon>Clostridia</taxon>
        <taxon>Eubacteriales</taxon>
        <taxon>Clostridiaceae</taxon>
        <taxon>Clostridium</taxon>
    </lineage>
</organism>
<dbReference type="InterPro" id="IPR027304">
    <property type="entry name" value="Trigger_fact/SurA_dom_sf"/>
</dbReference>
<dbReference type="InterPro" id="IPR050245">
    <property type="entry name" value="PrsA_foldase"/>
</dbReference>
<accession>A0A084J753</accession>
<dbReference type="EMBL" id="JPMD01000070">
    <property type="protein sequence ID" value="KEZ84787.1"/>
    <property type="molecule type" value="Genomic_DNA"/>
</dbReference>
<evidence type="ECO:0000313" key="3">
    <source>
        <dbReference type="EMBL" id="KEZ84787.1"/>
    </source>
</evidence>
<keyword evidence="4" id="KW-1185">Reference proteome</keyword>
<comment type="caution">
    <text evidence="3">The sequence shown here is derived from an EMBL/GenBank/DDBJ whole genome shotgun (WGS) entry which is preliminary data.</text>
</comment>
<protein>
    <submittedName>
        <fullName evidence="3">Peptidylprolyl isomerase</fullName>
    </submittedName>
</protein>
<dbReference type="InterPro" id="IPR023058">
    <property type="entry name" value="PPIase_PpiC_CS"/>
</dbReference>
<dbReference type="RefSeq" id="WP_035135861.1">
    <property type="nucleotide sequence ID" value="NZ_JPMD01000070.1"/>
</dbReference>
<dbReference type="SUPFAM" id="SSF54534">
    <property type="entry name" value="FKBP-like"/>
    <property type="match status" value="1"/>
</dbReference>
<dbReference type="PROSITE" id="PS50198">
    <property type="entry name" value="PPIC_PPIASE_2"/>
    <property type="match status" value="1"/>
</dbReference>
<evidence type="ECO:0000256" key="1">
    <source>
        <dbReference type="PROSITE-ProRule" id="PRU00278"/>
    </source>
</evidence>
<reference evidence="3 4" key="1">
    <citation type="submission" date="2014-07" db="EMBL/GenBank/DDBJ databases">
        <title>Draft genome of Clostridium sulfidigenes 113A isolated from sediments associated with methane hydrate from Krishna Godavari basin.</title>
        <authorList>
            <person name="Honkalas V.S."/>
            <person name="Dabir A.P."/>
            <person name="Arora P."/>
            <person name="Dhakephalkar P.K."/>
        </authorList>
    </citation>
    <scope>NUCLEOTIDE SEQUENCE [LARGE SCALE GENOMIC DNA]</scope>
    <source>
        <strain evidence="3 4">113A</strain>
    </source>
</reference>
<evidence type="ECO:0000259" key="2">
    <source>
        <dbReference type="PROSITE" id="PS50198"/>
    </source>
</evidence>
<keyword evidence="1" id="KW-0697">Rotamase</keyword>
<evidence type="ECO:0000313" key="4">
    <source>
        <dbReference type="Proteomes" id="UP000028542"/>
    </source>
</evidence>
<dbReference type="eggNOG" id="COG0760">
    <property type="taxonomic scope" value="Bacteria"/>
</dbReference>
<dbReference type="GO" id="GO:0003755">
    <property type="term" value="F:peptidyl-prolyl cis-trans isomerase activity"/>
    <property type="evidence" value="ECO:0007669"/>
    <property type="project" value="UniProtKB-KW"/>
</dbReference>
<proteinExistence type="predicted"/>
<dbReference type="InterPro" id="IPR046357">
    <property type="entry name" value="PPIase_dom_sf"/>
</dbReference>
<keyword evidence="1 3" id="KW-0413">Isomerase</keyword>
<feature type="domain" description="PpiC" evidence="2">
    <location>
        <begin position="113"/>
        <end position="202"/>
    </location>
</feature>
<dbReference type="Gene3D" id="1.10.8.1040">
    <property type="match status" value="1"/>
</dbReference>
<dbReference type="Pfam" id="PF00639">
    <property type="entry name" value="Rotamase"/>
    <property type="match status" value="1"/>
</dbReference>
<dbReference type="PROSITE" id="PS01096">
    <property type="entry name" value="PPIC_PPIASE_1"/>
    <property type="match status" value="1"/>
</dbReference>
<dbReference type="STRING" id="318464.IO99_18665"/>
<dbReference type="AlphaFoldDB" id="A0A084J753"/>
<dbReference type="PANTHER" id="PTHR47245:SF2">
    <property type="entry name" value="PEPTIDYL-PROLYL CIS-TRANS ISOMERASE HP_0175-RELATED"/>
    <property type="match status" value="1"/>
</dbReference>
<name>A0A084J753_9CLOT</name>